<evidence type="ECO:0000313" key="3">
    <source>
        <dbReference type="EMBL" id="OUE03752.1"/>
    </source>
</evidence>
<dbReference type="PANTHER" id="PTHR30290">
    <property type="entry name" value="PERIPLASMIC BINDING COMPONENT OF ABC TRANSPORTER"/>
    <property type="match status" value="1"/>
</dbReference>
<feature type="signal peptide" evidence="1">
    <location>
        <begin position="1"/>
        <end position="24"/>
    </location>
</feature>
<dbReference type="PROSITE" id="PS51257">
    <property type="entry name" value="PROKAR_LIPOPROTEIN"/>
    <property type="match status" value="1"/>
</dbReference>
<dbReference type="GO" id="GO:0043190">
    <property type="term" value="C:ATP-binding cassette (ABC) transporter complex"/>
    <property type="evidence" value="ECO:0007669"/>
    <property type="project" value="InterPro"/>
</dbReference>
<organism evidence="3 4">
    <name type="scientific">Clavibacter michiganensis subsp. michiganensis</name>
    <dbReference type="NCBI Taxonomy" id="33013"/>
    <lineage>
        <taxon>Bacteria</taxon>
        <taxon>Bacillati</taxon>
        <taxon>Actinomycetota</taxon>
        <taxon>Actinomycetes</taxon>
        <taxon>Micrococcales</taxon>
        <taxon>Microbacteriaceae</taxon>
        <taxon>Clavibacter</taxon>
    </lineage>
</organism>
<keyword evidence="4" id="KW-1185">Reference proteome</keyword>
<dbReference type="PANTHER" id="PTHR30290:SF65">
    <property type="entry name" value="MONOACYL PHOSPHATIDYLINOSITOL TETRAMANNOSIDE-BINDING PROTEIN LPQW-RELATED"/>
    <property type="match status" value="1"/>
</dbReference>
<reference evidence="3 4" key="1">
    <citation type="submission" date="2016-08" db="EMBL/GenBank/DDBJ databases">
        <title>Genome sequence of Clavibacter michiganensis subsp. michiganensis strain CASJ007.</title>
        <authorList>
            <person name="Thapa S.P."/>
            <person name="Coaker G."/>
        </authorList>
    </citation>
    <scope>NUCLEOTIDE SEQUENCE [LARGE SCALE GENOMIC DNA]</scope>
    <source>
        <strain evidence="3">CASJ007</strain>
    </source>
</reference>
<evidence type="ECO:0000313" key="4">
    <source>
        <dbReference type="Proteomes" id="UP000195062"/>
    </source>
</evidence>
<dbReference type="GO" id="GO:1904680">
    <property type="term" value="F:peptide transmembrane transporter activity"/>
    <property type="evidence" value="ECO:0007669"/>
    <property type="project" value="TreeGrafter"/>
</dbReference>
<feature type="domain" description="Solute-binding protein family 5" evidence="2">
    <location>
        <begin position="95"/>
        <end position="414"/>
    </location>
</feature>
<dbReference type="CDD" id="cd08503">
    <property type="entry name" value="PBP2_NikA_DppA_OppA_like_17"/>
    <property type="match status" value="1"/>
</dbReference>
<dbReference type="Pfam" id="PF00496">
    <property type="entry name" value="SBP_bac_5"/>
    <property type="match status" value="1"/>
</dbReference>
<comment type="caution">
    <text evidence="3">The sequence shown here is derived from an EMBL/GenBank/DDBJ whole genome shotgun (WGS) entry which is preliminary data.</text>
</comment>
<dbReference type="Proteomes" id="UP000195062">
    <property type="component" value="Unassembled WGS sequence"/>
</dbReference>
<dbReference type="Gene3D" id="3.10.105.10">
    <property type="entry name" value="Dipeptide-binding Protein, Domain 3"/>
    <property type="match status" value="1"/>
</dbReference>
<dbReference type="InterPro" id="IPR000914">
    <property type="entry name" value="SBP_5_dom"/>
</dbReference>
<dbReference type="RefSeq" id="WP_153259327.1">
    <property type="nucleotide sequence ID" value="NZ_JAVDJH010000075.1"/>
</dbReference>
<accession>A0A251XJR8</accession>
<gene>
    <name evidence="3" type="primary">gsiB_1</name>
    <name evidence="3" type="ORF">CMMCAS07_02300</name>
</gene>
<dbReference type="InterPro" id="IPR030678">
    <property type="entry name" value="Peptide/Ni-bd"/>
</dbReference>
<evidence type="ECO:0000259" key="2">
    <source>
        <dbReference type="Pfam" id="PF00496"/>
    </source>
</evidence>
<sequence length="512" mass="53080">MTTLPRRHPAIVAALLALAITAGAAGCAPSSASSADAAASGGTLRAAFPGGGAAETLDYLVGPTALDYVHARLVHAPFCEIDASAADGVAYGALSSIDVSPDLSSYTLHVRPDVPFTDGSTLTAADVIYSLRAPGLLHGLPFTQIVARDLDVDAATSVDDLTVTLPTRHPVADGRQLICQSMLAIKDGTTEFTESTPSSGPFTISGFEPGRSTVLTRNATFYGNALGTGPTLDSIELLSISDQTAREDALRQGQVDYASGLAPAQAQELTGASGITVSTSELPYASSLQFVMNPAFAPFADERVREAFKLAIDRQQIVDTVYFGHAFAGDDVPGLGFPSYDTTLPVREHDPDKARALLAEAGQSGMAVTLTAGPELPGMVETATLIVQDLRAIGVDATLAELPAGQLYADYAAYQKLPFAAGYTPPALFEPNHVPGALPEADALVAQARSAVTPEARLAASHEAQQILWAKGYTIAPVFVPSISAQSDGVSGVRELQFPDLSRATVTRASAG</sequence>
<dbReference type="PIRSF" id="PIRSF002741">
    <property type="entry name" value="MppA"/>
    <property type="match status" value="1"/>
</dbReference>
<dbReference type="InterPro" id="IPR039424">
    <property type="entry name" value="SBP_5"/>
</dbReference>
<dbReference type="Gene3D" id="3.40.190.10">
    <property type="entry name" value="Periplasmic binding protein-like II"/>
    <property type="match status" value="1"/>
</dbReference>
<dbReference type="EMBL" id="MDHH01000001">
    <property type="protein sequence ID" value="OUE03752.1"/>
    <property type="molecule type" value="Genomic_DNA"/>
</dbReference>
<dbReference type="GO" id="GO:0042597">
    <property type="term" value="C:periplasmic space"/>
    <property type="evidence" value="ECO:0007669"/>
    <property type="project" value="UniProtKB-ARBA"/>
</dbReference>
<feature type="chain" id="PRO_5013055427" evidence="1">
    <location>
        <begin position="25"/>
        <end position="512"/>
    </location>
</feature>
<proteinExistence type="predicted"/>
<dbReference type="GO" id="GO:0015833">
    <property type="term" value="P:peptide transport"/>
    <property type="evidence" value="ECO:0007669"/>
    <property type="project" value="TreeGrafter"/>
</dbReference>
<dbReference type="AlphaFoldDB" id="A0A251XJR8"/>
<protein>
    <submittedName>
        <fullName evidence="3">Glutathione-binding protein GsiB</fullName>
    </submittedName>
</protein>
<dbReference type="SUPFAM" id="SSF53850">
    <property type="entry name" value="Periplasmic binding protein-like II"/>
    <property type="match status" value="1"/>
</dbReference>
<evidence type="ECO:0000256" key="1">
    <source>
        <dbReference type="SAM" id="SignalP"/>
    </source>
</evidence>
<name>A0A251XJR8_CLAMM</name>
<keyword evidence="1" id="KW-0732">Signal</keyword>